<dbReference type="GO" id="GO:0046523">
    <property type="term" value="F:S-methyl-5-thioribose-1-phosphate isomerase activity"/>
    <property type="evidence" value="ECO:0007669"/>
    <property type="project" value="UniProtKB-UniRule"/>
</dbReference>
<dbReference type="GO" id="GO:0005737">
    <property type="term" value="C:cytoplasm"/>
    <property type="evidence" value="ECO:0007669"/>
    <property type="project" value="UniProtKB-SubCell"/>
</dbReference>
<dbReference type="GO" id="GO:0019509">
    <property type="term" value="P:L-methionine salvage from methylthioadenosine"/>
    <property type="evidence" value="ECO:0007669"/>
    <property type="project" value="UniProtKB-UniRule"/>
</dbReference>
<comment type="function">
    <text evidence="6">Catalyzes the interconversion of methylthioribose-1-phosphate (MTR-1-P) into methylthioribulose-1-phosphate (MTRu-1-P).</text>
</comment>
<evidence type="ECO:0000313" key="8">
    <source>
        <dbReference type="Proteomes" id="UP001059596"/>
    </source>
</evidence>
<comment type="similarity">
    <text evidence="6">Belongs to the eIF-2B alpha/beta/delta subunits family. MtnA subfamily.</text>
</comment>
<dbReference type="Gene3D" id="3.40.50.10470">
    <property type="entry name" value="Translation initiation factor eif-2b, domain 2"/>
    <property type="match status" value="1"/>
</dbReference>
<keyword evidence="8" id="KW-1185">Reference proteome</keyword>
<comment type="subcellular location">
    <subcellularLocation>
        <location evidence="6">Cytoplasm</location>
    </subcellularLocation>
    <subcellularLocation>
        <location evidence="6">Nucleus</location>
    </subcellularLocation>
</comment>
<accession>A0A9P9YYP4</accession>
<keyword evidence="2 6" id="KW-0028">Amino-acid biosynthesis</keyword>
<evidence type="ECO:0000256" key="6">
    <source>
        <dbReference type="HAMAP-Rule" id="MF_03119"/>
    </source>
</evidence>
<evidence type="ECO:0000256" key="5">
    <source>
        <dbReference type="ARBA" id="ARBA00023242"/>
    </source>
</evidence>
<reference evidence="7" key="1">
    <citation type="journal article" date="2023" name="Genome Biol. Evol.">
        <title>Long-read-based Genome Assembly of Drosophila gunungcola Reveals Fewer Chemosensory Genes in Flower-breeding Species.</title>
        <authorList>
            <person name="Negi A."/>
            <person name="Liao B.Y."/>
            <person name="Yeh S.D."/>
        </authorList>
    </citation>
    <scope>NUCLEOTIDE SEQUENCE</scope>
    <source>
        <strain evidence="7">Sukarami</strain>
    </source>
</reference>
<gene>
    <name evidence="7" type="ORF">M5D96_001716</name>
</gene>
<evidence type="ECO:0000256" key="4">
    <source>
        <dbReference type="ARBA" id="ARBA00023235"/>
    </source>
</evidence>
<keyword evidence="3 6" id="KW-0486">Methionine biosynthesis</keyword>
<dbReference type="InterPro" id="IPR000649">
    <property type="entry name" value="IF-2B-related"/>
</dbReference>
<proteinExistence type="inferred from homology"/>
<dbReference type="EC" id="5.3.1.23" evidence="6"/>
<keyword evidence="5 6" id="KW-0539">Nucleus</keyword>
<dbReference type="FunFam" id="3.40.50.10470:FF:000003">
    <property type="entry name" value="Methylthioribose-1-phosphate isomerase"/>
    <property type="match status" value="1"/>
</dbReference>
<sequence length="362" mass="38732">MSLQSIKYSRGSLEILDQLLLPGQSKYVVVRGVEDGWKVINKMQVRGAPAIAIVGCLSLAVEVNPEEFGSKKLLRQEIEGKLNYLVSARPTAVNMKIAADELITLANELDKNETIDVAEMKQRFLSATEAMLKKDIADNRAIGAHGANAILQRVTEAGGSSAGSAGSVRVLTHCNTGSLATAGFGTALGVVRQLGELGKLEHVYCTETRPYNQGARLTAYELVHEKFPATLVLDSMVAALLRAKNVAAVVVGADRVAANGDTANKIGTYQIAVVAKHHDVPFYVAAPLTSIDLAIPSGDHIIIEERPDREMTHVGEHRIAAPGINCWNPAFDVTPASLITGIITERGVFKPVELKAAITKLL</sequence>
<dbReference type="NCBIfam" id="NF004326">
    <property type="entry name" value="PRK05720.1"/>
    <property type="match status" value="1"/>
</dbReference>
<dbReference type="GO" id="GO:0005634">
    <property type="term" value="C:nucleus"/>
    <property type="evidence" value="ECO:0007669"/>
    <property type="project" value="UniProtKB-SubCell"/>
</dbReference>
<dbReference type="Gene3D" id="1.20.120.420">
    <property type="entry name" value="translation initiation factor eif-2b, domain 1"/>
    <property type="match status" value="1"/>
</dbReference>
<dbReference type="FunFam" id="1.20.120.420:FF:000010">
    <property type="entry name" value="Methylthioribose-1-phosphate isomerase"/>
    <property type="match status" value="1"/>
</dbReference>
<organism evidence="7 8">
    <name type="scientific">Drosophila gunungcola</name>
    <name type="common">fruit fly</name>
    <dbReference type="NCBI Taxonomy" id="103775"/>
    <lineage>
        <taxon>Eukaryota</taxon>
        <taxon>Metazoa</taxon>
        <taxon>Ecdysozoa</taxon>
        <taxon>Arthropoda</taxon>
        <taxon>Hexapoda</taxon>
        <taxon>Insecta</taxon>
        <taxon>Pterygota</taxon>
        <taxon>Neoptera</taxon>
        <taxon>Endopterygota</taxon>
        <taxon>Diptera</taxon>
        <taxon>Brachycera</taxon>
        <taxon>Muscomorpha</taxon>
        <taxon>Ephydroidea</taxon>
        <taxon>Drosophilidae</taxon>
        <taxon>Drosophila</taxon>
        <taxon>Sophophora</taxon>
    </lineage>
</organism>
<evidence type="ECO:0000256" key="1">
    <source>
        <dbReference type="ARBA" id="ARBA00022490"/>
    </source>
</evidence>
<name>A0A9P9YYP4_9MUSC</name>
<dbReference type="InterPro" id="IPR042529">
    <property type="entry name" value="IF_2B-like_C"/>
</dbReference>
<keyword evidence="1 6" id="KW-0963">Cytoplasm</keyword>
<dbReference type="OrthoDB" id="2461at2759"/>
<keyword evidence="4 6" id="KW-0413">Isomerase</keyword>
<dbReference type="EMBL" id="JAMKOV010000001">
    <property type="protein sequence ID" value="KAI8045534.1"/>
    <property type="molecule type" value="Genomic_DNA"/>
</dbReference>
<comment type="catalytic activity">
    <reaction evidence="6">
        <text>5-(methylsulfanyl)-alpha-D-ribose 1-phosphate = 5-(methylsulfanyl)-D-ribulose 1-phosphate</text>
        <dbReference type="Rhea" id="RHEA:19989"/>
        <dbReference type="ChEBI" id="CHEBI:58533"/>
        <dbReference type="ChEBI" id="CHEBI:58548"/>
        <dbReference type="EC" id="5.3.1.23"/>
    </reaction>
</comment>
<dbReference type="HAMAP" id="MF_01678">
    <property type="entry name" value="Salvage_MtnA"/>
    <property type="match status" value="1"/>
</dbReference>
<protein>
    <recommendedName>
        <fullName evidence="6">Methylthioribose-1-phosphate isomerase</fullName>
        <shortName evidence="6">M1Pi</shortName>
        <shortName evidence="6">MTR-1-P isomerase</shortName>
        <ecNumber evidence="6">5.3.1.23</ecNumber>
    </recommendedName>
    <alternativeName>
        <fullName evidence="6">S-methyl-5-thioribose-1-phosphate isomerase</fullName>
    </alternativeName>
    <alternativeName>
        <fullName evidence="6">Translation initiation factor eIF-2B subunit alpha/beta/delta-like protein</fullName>
    </alternativeName>
</protein>
<dbReference type="InterPro" id="IPR011559">
    <property type="entry name" value="Initiation_fac_2B_a/b/d"/>
</dbReference>
<dbReference type="InterPro" id="IPR037171">
    <property type="entry name" value="NagB/RpiA_transferase-like"/>
</dbReference>
<dbReference type="AlphaFoldDB" id="A0A9P9YYP4"/>
<evidence type="ECO:0000256" key="3">
    <source>
        <dbReference type="ARBA" id="ARBA00023167"/>
    </source>
</evidence>
<evidence type="ECO:0000256" key="2">
    <source>
        <dbReference type="ARBA" id="ARBA00022605"/>
    </source>
</evidence>
<feature type="active site" description="Proton donor" evidence="6">
    <location>
        <position position="254"/>
    </location>
</feature>
<dbReference type="NCBIfam" id="TIGR00524">
    <property type="entry name" value="eIF-2B_rel"/>
    <property type="match status" value="1"/>
</dbReference>
<evidence type="ECO:0000313" key="7">
    <source>
        <dbReference type="EMBL" id="KAI8045534.1"/>
    </source>
</evidence>
<dbReference type="Proteomes" id="UP001059596">
    <property type="component" value="Chromosome 3R"/>
</dbReference>
<dbReference type="InterPro" id="IPR005251">
    <property type="entry name" value="IF-M1Pi"/>
</dbReference>
<comment type="caution">
    <text evidence="7">The sequence shown here is derived from an EMBL/GenBank/DDBJ whole genome shotgun (WGS) entry which is preliminary data.</text>
</comment>
<comment type="pathway">
    <text evidence="6">Amino-acid biosynthesis; L-methionine biosynthesis via salvage pathway; L-methionine from S-methyl-5-thio-alpha-D-ribose 1-phosphate: step 1/6.</text>
</comment>
<dbReference type="InterPro" id="IPR027363">
    <property type="entry name" value="M1Pi_N"/>
</dbReference>
<dbReference type="Pfam" id="PF01008">
    <property type="entry name" value="IF-2B"/>
    <property type="match status" value="1"/>
</dbReference>
<dbReference type="PANTHER" id="PTHR43475">
    <property type="entry name" value="METHYLTHIORIBOSE-1-PHOSPHATE ISOMERASE"/>
    <property type="match status" value="1"/>
</dbReference>
<dbReference type="PANTHER" id="PTHR43475:SF1">
    <property type="entry name" value="METHYLTHIORIBOSE-1-PHOSPHATE ISOMERASE"/>
    <property type="match status" value="1"/>
</dbReference>
<dbReference type="SUPFAM" id="SSF100950">
    <property type="entry name" value="NagB/RpiA/CoA transferase-like"/>
    <property type="match status" value="1"/>
</dbReference>
<dbReference type="NCBIfam" id="TIGR00512">
    <property type="entry name" value="salvage_mtnA"/>
    <property type="match status" value="1"/>
</dbReference>
<feature type="site" description="Transition state stabilizer" evidence="6">
    <location>
        <position position="174"/>
    </location>
</feature>